<proteinExistence type="predicted"/>
<comment type="caution">
    <text evidence="2">The sequence shown here is derived from an EMBL/GenBank/DDBJ whole genome shotgun (WGS) entry which is preliminary data.</text>
</comment>
<organism evidence="2 3">
    <name type="scientific">Weissella confusa</name>
    <name type="common">Lactobacillus confusus</name>
    <dbReference type="NCBI Taxonomy" id="1583"/>
    <lineage>
        <taxon>Bacteria</taxon>
        <taxon>Bacillati</taxon>
        <taxon>Bacillota</taxon>
        <taxon>Bacilli</taxon>
        <taxon>Lactobacillales</taxon>
        <taxon>Lactobacillaceae</taxon>
        <taxon>Weissella</taxon>
    </lineage>
</organism>
<evidence type="ECO:0000313" key="2">
    <source>
        <dbReference type="EMBL" id="MBJ7639407.1"/>
    </source>
</evidence>
<reference evidence="2 3" key="2">
    <citation type="journal article" date="2021" name="Int. J. Food Microbiol.">
        <title>Safety demonstration of a microbial species for use in the food chain: Weissella confusa.</title>
        <authorList>
            <person name="Bourdichon F."/>
            <person name="Patrone V."/>
            <person name="Fontana A."/>
            <person name="Milani G."/>
            <person name="Morelli L."/>
        </authorList>
    </citation>
    <scope>NUCLEOTIDE SEQUENCE [LARGE SCALE GENOMIC DNA]</scope>
    <source>
        <strain evidence="1">CCUG 30943</strain>
        <strain evidence="2 3">CCUG 43002</strain>
    </source>
</reference>
<evidence type="ECO:0000313" key="3">
    <source>
        <dbReference type="Proteomes" id="UP000728106"/>
    </source>
</evidence>
<dbReference type="EMBL" id="JAAOCP010000010">
    <property type="protein sequence ID" value="MBJ7639407.1"/>
    <property type="molecule type" value="Genomic_DNA"/>
</dbReference>
<dbReference type="Proteomes" id="UP000728106">
    <property type="component" value="Unassembled WGS sequence"/>
</dbReference>
<dbReference type="RefSeq" id="WP_135390774.1">
    <property type="nucleotide sequence ID" value="NZ_ALXJ01000063.1"/>
</dbReference>
<sequence length="203" mass="21665">MAIAGLKLITLALRDKETGELLKGDAGLSADGLFPVTTAMLGSKSANITNISANGTPVYGNNAKTDQTQTKGEPSVALDFNDLPFDIKQKLLGRISDGKGGFLQGDRPRVAMTIETQNIKRTKSIWFGFANGEVQETAANVQTDTNNEVRVDDQLTFTSFGVEAWNNEAMKVYSDLDAKFDKAAMQADVFGTTVAPAPATPSV</sequence>
<dbReference type="InterPro" id="IPR006724">
    <property type="entry name" value="Phage_TTP"/>
</dbReference>
<evidence type="ECO:0000313" key="1">
    <source>
        <dbReference type="EMBL" id="MBJ7632050.1"/>
    </source>
</evidence>
<dbReference type="AlphaFoldDB" id="A0A4Z0RN63"/>
<protein>
    <submittedName>
        <fullName evidence="2">Phage tail protein</fullName>
    </submittedName>
</protein>
<accession>A0A4Z0RN63</accession>
<keyword evidence="3" id="KW-1185">Reference proteome</keyword>
<reference evidence="2" key="1">
    <citation type="submission" date="2020-02" db="EMBL/GenBank/DDBJ databases">
        <authorList>
            <person name="Fontana A."/>
            <person name="Patrone V."/>
            <person name="Morelli L."/>
        </authorList>
    </citation>
    <scope>NUCLEOTIDE SEQUENCE</scope>
    <source>
        <strain evidence="1">CCUG 30943</strain>
        <strain evidence="2">CCUG 43002</strain>
    </source>
</reference>
<dbReference type="Proteomes" id="UP000808038">
    <property type="component" value="Unassembled WGS sequence"/>
</dbReference>
<gene>
    <name evidence="2" type="ORF">HAU20_08435</name>
    <name evidence="1" type="ORF">HAU43_02880</name>
</gene>
<name>A0A4Z0RN63_WEICO</name>
<dbReference type="Pfam" id="PF04630">
    <property type="entry name" value="Phage_TTP_1"/>
    <property type="match status" value="1"/>
</dbReference>
<dbReference type="EMBL" id="JAAOCX010000002">
    <property type="protein sequence ID" value="MBJ7632050.1"/>
    <property type="molecule type" value="Genomic_DNA"/>
</dbReference>